<proteinExistence type="predicted"/>
<accession>A0ABT0G628</accession>
<evidence type="ECO:0000313" key="2">
    <source>
        <dbReference type="EMBL" id="MCK2220041.1"/>
    </source>
</evidence>
<gene>
    <name evidence="2" type="ORF">MF672_040530</name>
</gene>
<comment type="caution">
    <text evidence="2">The sequence shown here is derived from an EMBL/GenBank/DDBJ whole genome shotgun (WGS) entry which is preliminary data.</text>
</comment>
<sequence>MRYRMTFTLGLAIGYVLGSRAGRERYEQIKRAAQRVADNPRVQEVAGVVGAQASRYADVARTKVGDTLQQRIPFLGGDAHHDGGTGWPDDDVAKADGLEQKSRESGITY</sequence>
<reference evidence="2 3" key="1">
    <citation type="submission" date="2022-04" db="EMBL/GenBank/DDBJ databases">
        <title>Genome draft of Actinomadura sp. ATCC 31491.</title>
        <authorList>
            <person name="Shi X."/>
            <person name="Du Y."/>
        </authorList>
    </citation>
    <scope>NUCLEOTIDE SEQUENCE [LARGE SCALE GENOMIC DNA]</scope>
    <source>
        <strain evidence="2 3">ATCC 31491</strain>
    </source>
</reference>
<protein>
    <submittedName>
        <fullName evidence="2">YtxH domain-containing protein</fullName>
    </submittedName>
</protein>
<dbReference type="RefSeq" id="WP_242380583.1">
    <property type="nucleotide sequence ID" value="NZ_JAKRKC020000002.1"/>
</dbReference>
<name>A0ABT0G628_9ACTN</name>
<feature type="compositionally biased region" description="Basic and acidic residues" evidence="1">
    <location>
        <begin position="91"/>
        <end position="109"/>
    </location>
</feature>
<dbReference type="EMBL" id="JAKRKC020000002">
    <property type="protein sequence ID" value="MCK2220041.1"/>
    <property type="molecule type" value="Genomic_DNA"/>
</dbReference>
<feature type="region of interest" description="Disordered" evidence="1">
    <location>
        <begin position="75"/>
        <end position="109"/>
    </location>
</feature>
<evidence type="ECO:0000313" key="3">
    <source>
        <dbReference type="Proteomes" id="UP001317259"/>
    </source>
</evidence>
<keyword evidence="3" id="KW-1185">Reference proteome</keyword>
<dbReference type="Proteomes" id="UP001317259">
    <property type="component" value="Unassembled WGS sequence"/>
</dbReference>
<organism evidence="2 3">
    <name type="scientific">Actinomadura luzonensis</name>
    <dbReference type="NCBI Taxonomy" id="2805427"/>
    <lineage>
        <taxon>Bacteria</taxon>
        <taxon>Bacillati</taxon>
        <taxon>Actinomycetota</taxon>
        <taxon>Actinomycetes</taxon>
        <taxon>Streptosporangiales</taxon>
        <taxon>Thermomonosporaceae</taxon>
        <taxon>Actinomadura</taxon>
    </lineage>
</organism>
<evidence type="ECO:0000256" key="1">
    <source>
        <dbReference type="SAM" id="MobiDB-lite"/>
    </source>
</evidence>